<evidence type="ECO:0000256" key="4">
    <source>
        <dbReference type="ARBA" id="ARBA00023002"/>
    </source>
</evidence>
<evidence type="ECO:0000256" key="1">
    <source>
        <dbReference type="ARBA" id="ARBA00001970"/>
    </source>
</evidence>
<feature type="domain" description="Dyp-type peroxidase N-terminal" evidence="7">
    <location>
        <begin position="20"/>
        <end position="138"/>
    </location>
</feature>
<evidence type="ECO:0000256" key="2">
    <source>
        <dbReference type="ARBA" id="ARBA00022559"/>
    </source>
</evidence>
<comment type="caution">
    <text evidence="9">The sequence shown here is derived from an EMBL/GenBank/DDBJ whole genome shotgun (WGS) entry which is preliminary data.</text>
</comment>
<feature type="domain" description="Dyp-type peroxidase C-terminal" evidence="8">
    <location>
        <begin position="155"/>
        <end position="316"/>
    </location>
</feature>
<protein>
    <submittedName>
        <fullName evidence="9">Dyp-type peroxidase</fullName>
    </submittedName>
</protein>
<comment type="cofactor">
    <cofactor evidence="1">
        <name>heme b</name>
        <dbReference type="ChEBI" id="CHEBI:60344"/>
    </cofactor>
</comment>
<dbReference type="OrthoDB" id="3251355at2"/>
<proteinExistence type="inferred from homology"/>
<dbReference type="PANTHER" id="PTHR30521:SF0">
    <property type="entry name" value="DYP-TYPE PEROXIDASE FAMILY PROTEIN"/>
    <property type="match status" value="1"/>
</dbReference>
<evidence type="ECO:0000256" key="6">
    <source>
        <dbReference type="ARBA" id="ARBA00025737"/>
    </source>
</evidence>
<dbReference type="GO" id="GO:0046872">
    <property type="term" value="F:metal ion binding"/>
    <property type="evidence" value="ECO:0007669"/>
    <property type="project" value="UniProtKB-KW"/>
</dbReference>
<dbReference type="Proteomes" id="UP000310016">
    <property type="component" value="Unassembled WGS sequence"/>
</dbReference>
<dbReference type="NCBIfam" id="TIGR01413">
    <property type="entry name" value="Dyp_perox_fam"/>
    <property type="match status" value="1"/>
</dbReference>
<dbReference type="EMBL" id="SUMF01000002">
    <property type="protein sequence ID" value="TJZ77577.1"/>
    <property type="molecule type" value="Genomic_DNA"/>
</dbReference>
<evidence type="ECO:0000256" key="5">
    <source>
        <dbReference type="ARBA" id="ARBA00023004"/>
    </source>
</evidence>
<keyword evidence="10" id="KW-1185">Reference proteome</keyword>
<dbReference type="SUPFAM" id="SSF54909">
    <property type="entry name" value="Dimeric alpha+beta barrel"/>
    <property type="match status" value="1"/>
</dbReference>
<keyword evidence="4" id="KW-0560">Oxidoreductase</keyword>
<evidence type="ECO:0000256" key="3">
    <source>
        <dbReference type="ARBA" id="ARBA00022723"/>
    </source>
</evidence>
<dbReference type="InterPro" id="IPR011008">
    <property type="entry name" value="Dimeric_a/b-barrel"/>
</dbReference>
<dbReference type="InterPro" id="IPR006314">
    <property type="entry name" value="Dyp_peroxidase"/>
</dbReference>
<sequence>MATRHLGFCSGALKPMPIPQSGILPAASAHGLFVMLRRRLGRRIDDALRSMLAAIPDRIDNVALEAPETLTLGVVGIGANTWADLFGEARPQWLRGFPRISGAIHPAPSTDVDLLLHLRGERCDLLYELGERLVVDLAEWFDPVETTACFRYREGRDLTGFVEGTENPVGDERATVALVGEEDAAWAGGSYVHIQRYVHRMNEWQKLPVKQQEAVIGRTKESDEELSDDDKPLTAHVRRVEIEQDGEELEILRQSMPYGTPGGEKGLLFASYCKTPVNFEKMLARMVSPTADGRVDHLLNYTRAVSGAAFFVPSREALASLAKS</sequence>
<dbReference type="GO" id="GO:0020037">
    <property type="term" value="F:heme binding"/>
    <property type="evidence" value="ECO:0007669"/>
    <property type="project" value="InterPro"/>
</dbReference>
<dbReference type="AlphaFoldDB" id="A0A4U0Q8I1"/>
<gene>
    <name evidence="9" type="ORF">FAZ21_04440</name>
</gene>
<dbReference type="PANTHER" id="PTHR30521">
    <property type="entry name" value="DEFERROCHELATASE/PEROXIDASE"/>
    <property type="match status" value="1"/>
</dbReference>
<dbReference type="Pfam" id="PF20628">
    <property type="entry name" value="Dyp_perox_C"/>
    <property type="match status" value="1"/>
</dbReference>
<dbReference type="InterPro" id="IPR048327">
    <property type="entry name" value="Dyp_perox_N"/>
</dbReference>
<organism evidence="9 10">
    <name type="scientific">Chitiniphilus eburneus</name>
    <dbReference type="NCBI Taxonomy" id="2571148"/>
    <lineage>
        <taxon>Bacteria</taxon>
        <taxon>Pseudomonadati</taxon>
        <taxon>Pseudomonadota</taxon>
        <taxon>Betaproteobacteria</taxon>
        <taxon>Neisseriales</taxon>
        <taxon>Chitinibacteraceae</taxon>
        <taxon>Chitiniphilus</taxon>
    </lineage>
</organism>
<dbReference type="Pfam" id="PF04261">
    <property type="entry name" value="Dyp_perox_N"/>
    <property type="match status" value="1"/>
</dbReference>
<keyword evidence="2 9" id="KW-0575">Peroxidase</keyword>
<reference evidence="9 10" key="1">
    <citation type="submission" date="2019-04" db="EMBL/GenBank/DDBJ databases">
        <title>Chitiniphilus eburnea sp. nov., a novel chitinolytic bacterium isolated from aquaculture sludge.</title>
        <authorList>
            <person name="Sheng M."/>
        </authorList>
    </citation>
    <scope>NUCLEOTIDE SEQUENCE [LARGE SCALE GENOMIC DNA]</scope>
    <source>
        <strain evidence="9 10">HX-2-15</strain>
    </source>
</reference>
<keyword evidence="3" id="KW-0479">Metal-binding</keyword>
<dbReference type="GO" id="GO:0005829">
    <property type="term" value="C:cytosol"/>
    <property type="evidence" value="ECO:0007669"/>
    <property type="project" value="TreeGrafter"/>
</dbReference>
<evidence type="ECO:0000259" key="7">
    <source>
        <dbReference type="Pfam" id="PF04261"/>
    </source>
</evidence>
<evidence type="ECO:0000259" key="8">
    <source>
        <dbReference type="Pfam" id="PF20628"/>
    </source>
</evidence>
<evidence type="ECO:0000313" key="10">
    <source>
        <dbReference type="Proteomes" id="UP000310016"/>
    </source>
</evidence>
<dbReference type="InterPro" id="IPR048328">
    <property type="entry name" value="Dyp_perox_C"/>
</dbReference>
<dbReference type="GO" id="GO:0004601">
    <property type="term" value="F:peroxidase activity"/>
    <property type="evidence" value="ECO:0007669"/>
    <property type="project" value="UniProtKB-KW"/>
</dbReference>
<accession>A0A4U0Q8I1</accession>
<dbReference type="PROSITE" id="PS51404">
    <property type="entry name" value="DYP_PEROXIDASE"/>
    <property type="match status" value="1"/>
</dbReference>
<evidence type="ECO:0000313" key="9">
    <source>
        <dbReference type="EMBL" id="TJZ77577.1"/>
    </source>
</evidence>
<keyword evidence="5" id="KW-0408">Iron</keyword>
<comment type="similarity">
    <text evidence="6">Belongs to the DyP-type peroxidase family.</text>
</comment>
<name>A0A4U0Q8I1_9NEIS</name>